<proteinExistence type="predicted"/>
<accession>A0AA88HAM1</accession>
<dbReference type="Proteomes" id="UP001187531">
    <property type="component" value="Unassembled WGS sequence"/>
</dbReference>
<feature type="compositionally biased region" description="Low complexity" evidence="1">
    <location>
        <begin position="293"/>
        <end position="304"/>
    </location>
</feature>
<dbReference type="AlphaFoldDB" id="A0AA88HAM1"/>
<feature type="compositionally biased region" description="Basic and acidic residues" evidence="1">
    <location>
        <begin position="226"/>
        <end position="236"/>
    </location>
</feature>
<feature type="region of interest" description="Disordered" evidence="1">
    <location>
        <begin position="344"/>
        <end position="377"/>
    </location>
</feature>
<evidence type="ECO:0000313" key="3">
    <source>
        <dbReference type="Proteomes" id="UP001187531"/>
    </source>
</evidence>
<feature type="compositionally biased region" description="Polar residues" evidence="1">
    <location>
        <begin position="237"/>
        <end position="249"/>
    </location>
</feature>
<feature type="region of interest" description="Disordered" evidence="1">
    <location>
        <begin position="199"/>
        <end position="260"/>
    </location>
</feature>
<evidence type="ECO:0000256" key="1">
    <source>
        <dbReference type="SAM" id="MobiDB-lite"/>
    </source>
</evidence>
<gene>
    <name evidence="2" type="ORF">QYM36_015743</name>
</gene>
<name>A0AA88HAM1_ARTSF</name>
<protein>
    <submittedName>
        <fullName evidence="2">Uncharacterized protein</fullName>
    </submittedName>
</protein>
<feature type="region of interest" description="Disordered" evidence="1">
    <location>
        <begin position="280"/>
        <end position="304"/>
    </location>
</feature>
<keyword evidence="3" id="KW-1185">Reference proteome</keyword>
<sequence length="473" mass="52354">MTRLRLVKPKNTLSKPEALATIKFTSKADKKERSVEKILPALKADRKNLSTEISGETSKDMLYASSTNSEKYKTQLKPRRLTKYKRLSEIDISNIVSPLAIPSYPPTPEPRKATIVVPPPNFDSSSESSEDEGGSLEDEQEPQQEIKETAPLTKSDGKLTSKGEESFRFINEVMDVADSNDSVSTEKVRCTIVDIDPTTSEQKSVSTQSKMSLPNNTEEMGAINEGRIDQRDEVTDSIKQTSAVQSQTEELPHLEPNSMEVDSLENVSVQFYIGNNKEAKIPGGSPLLKAPPESSASVSSVEETTESLALSKEAMKIPEKLEKTVEIKTTSSDELAVDAIATPMKSSSRLSGRRSVDFTGTPRRSSSRLSEKISTEEEDSTRSEILWTLYQSTKSNNTQLAKCHQNERLKSAKLANDVVVLKKQLMDSVTECSILKAQISKWEQLKKATQCICTLGHLRKEEGKDDEKVDSVN</sequence>
<dbReference type="EMBL" id="JAVRJZ010000020">
    <property type="protein sequence ID" value="KAK2705455.1"/>
    <property type="molecule type" value="Genomic_DNA"/>
</dbReference>
<feature type="compositionally biased region" description="Acidic residues" evidence="1">
    <location>
        <begin position="128"/>
        <end position="142"/>
    </location>
</feature>
<organism evidence="2 3">
    <name type="scientific">Artemia franciscana</name>
    <name type="common">Brine shrimp</name>
    <name type="synonym">Artemia sanfranciscana</name>
    <dbReference type="NCBI Taxonomy" id="6661"/>
    <lineage>
        <taxon>Eukaryota</taxon>
        <taxon>Metazoa</taxon>
        <taxon>Ecdysozoa</taxon>
        <taxon>Arthropoda</taxon>
        <taxon>Crustacea</taxon>
        <taxon>Branchiopoda</taxon>
        <taxon>Anostraca</taxon>
        <taxon>Artemiidae</taxon>
        <taxon>Artemia</taxon>
    </lineage>
</organism>
<comment type="caution">
    <text evidence="2">The sequence shown here is derived from an EMBL/GenBank/DDBJ whole genome shotgun (WGS) entry which is preliminary data.</text>
</comment>
<evidence type="ECO:0000313" key="2">
    <source>
        <dbReference type="EMBL" id="KAK2705455.1"/>
    </source>
</evidence>
<feature type="compositionally biased region" description="Polar residues" evidence="1">
    <location>
        <begin position="199"/>
        <end position="218"/>
    </location>
</feature>
<feature type="region of interest" description="Disordered" evidence="1">
    <location>
        <begin position="98"/>
        <end position="161"/>
    </location>
</feature>
<reference evidence="2" key="1">
    <citation type="submission" date="2023-07" db="EMBL/GenBank/DDBJ databases">
        <title>Chromosome-level genome assembly of Artemia franciscana.</title>
        <authorList>
            <person name="Jo E."/>
        </authorList>
    </citation>
    <scope>NUCLEOTIDE SEQUENCE</scope>
    <source>
        <tissue evidence="2">Whole body</tissue>
    </source>
</reference>